<keyword evidence="1" id="KW-1133">Transmembrane helix</keyword>
<reference evidence="2 3" key="1">
    <citation type="submission" date="2020-12" db="EMBL/GenBank/DDBJ databases">
        <title>Oil enriched cultivation method for isolating marine PHA-producing bacteria.</title>
        <authorList>
            <person name="Zheng W."/>
            <person name="Yu S."/>
            <person name="Huang Y."/>
        </authorList>
    </citation>
    <scope>NUCLEOTIDE SEQUENCE [LARGE SCALE GENOMIC DNA]</scope>
    <source>
        <strain evidence="2 3">SY-2-6</strain>
    </source>
</reference>
<organism evidence="2 3">
    <name type="scientific">Halobacillus kuroshimensis</name>
    <dbReference type="NCBI Taxonomy" id="302481"/>
    <lineage>
        <taxon>Bacteria</taxon>
        <taxon>Bacillati</taxon>
        <taxon>Bacillota</taxon>
        <taxon>Bacilli</taxon>
        <taxon>Bacillales</taxon>
        <taxon>Bacillaceae</taxon>
        <taxon>Halobacillus</taxon>
    </lineage>
</organism>
<evidence type="ECO:0000313" key="2">
    <source>
        <dbReference type="EMBL" id="MBN8234303.1"/>
    </source>
</evidence>
<feature type="transmembrane region" description="Helical" evidence="1">
    <location>
        <begin position="28"/>
        <end position="45"/>
    </location>
</feature>
<sequence length="57" mass="6396">MMNNALLAVLVILSFVFVGFAIGQKLFWLAGLLFLSGFALMSVGLRRKRKRDEIHAD</sequence>
<keyword evidence="3" id="KW-1185">Reference proteome</keyword>
<proteinExistence type="predicted"/>
<protein>
    <recommendedName>
        <fullName evidence="4">LPXTG cell wall anchor domain-containing protein</fullName>
    </recommendedName>
</protein>
<keyword evidence="1" id="KW-0472">Membrane</keyword>
<evidence type="ECO:0008006" key="4">
    <source>
        <dbReference type="Google" id="ProtNLM"/>
    </source>
</evidence>
<feature type="transmembrane region" description="Helical" evidence="1">
    <location>
        <begin position="5"/>
        <end position="22"/>
    </location>
</feature>
<dbReference type="EMBL" id="JAEKJY010000001">
    <property type="protein sequence ID" value="MBN8234303.1"/>
    <property type="molecule type" value="Genomic_DNA"/>
</dbReference>
<dbReference type="Proteomes" id="UP000663970">
    <property type="component" value="Unassembled WGS sequence"/>
</dbReference>
<comment type="caution">
    <text evidence="2">The sequence shown here is derived from an EMBL/GenBank/DDBJ whole genome shotgun (WGS) entry which is preliminary data.</text>
</comment>
<name>A0ABS3DSH7_9BACI</name>
<dbReference type="RefSeq" id="WP_169516183.1">
    <property type="nucleotide sequence ID" value="NZ_JAEKJY010000001.1"/>
</dbReference>
<accession>A0ABS3DSH7</accession>
<keyword evidence="1" id="KW-0812">Transmembrane</keyword>
<evidence type="ECO:0000256" key="1">
    <source>
        <dbReference type="SAM" id="Phobius"/>
    </source>
</evidence>
<gene>
    <name evidence="2" type="ORF">JF544_03545</name>
</gene>
<evidence type="ECO:0000313" key="3">
    <source>
        <dbReference type="Proteomes" id="UP000663970"/>
    </source>
</evidence>